<gene>
    <name evidence="3" type="ORF">QQ020_05245</name>
</gene>
<dbReference type="Pfam" id="PF00534">
    <property type="entry name" value="Glycos_transf_1"/>
    <property type="match status" value="1"/>
</dbReference>
<dbReference type="Gene3D" id="3.40.50.2000">
    <property type="entry name" value="Glycogen Phosphorylase B"/>
    <property type="match status" value="2"/>
</dbReference>
<organism evidence="3 4">
    <name type="scientific">Agaribacillus aureus</name>
    <dbReference type="NCBI Taxonomy" id="3051825"/>
    <lineage>
        <taxon>Bacteria</taxon>
        <taxon>Pseudomonadati</taxon>
        <taxon>Bacteroidota</taxon>
        <taxon>Cytophagia</taxon>
        <taxon>Cytophagales</taxon>
        <taxon>Splendidivirgaceae</taxon>
        <taxon>Agaribacillus</taxon>
    </lineage>
</organism>
<name>A0ABT8L2H8_9BACT</name>
<evidence type="ECO:0000313" key="4">
    <source>
        <dbReference type="Proteomes" id="UP001172083"/>
    </source>
</evidence>
<evidence type="ECO:0000259" key="1">
    <source>
        <dbReference type="Pfam" id="PF00534"/>
    </source>
</evidence>
<accession>A0ABT8L2H8</accession>
<feature type="domain" description="Glycosyl transferase family 1" evidence="1">
    <location>
        <begin position="181"/>
        <end position="341"/>
    </location>
</feature>
<dbReference type="Pfam" id="PF13439">
    <property type="entry name" value="Glyco_transf_4"/>
    <property type="match status" value="1"/>
</dbReference>
<evidence type="ECO:0000259" key="2">
    <source>
        <dbReference type="Pfam" id="PF13439"/>
    </source>
</evidence>
<keyword evidence="3" id="KW-0328">Glycosyltransferase</keyword>
<keyword evidence="3" id="KW-0808">Transferase</keyword>
<dbReference type="SUPFAM" id="SSF53756">
    <property type="entry name" value="UDP-Glycosyltransferase/glycogen phosphorylase"/>
    <property type="match status" value="1"/>
</dbReference>
<comment type="caution">
    <text evidence="3">The sequence shown here is derived from an EMBL/GenBank/DDBJ whole genome shotgun (WGS) entry which is preliminary data.</text>
</comment>
<dbReference type="GO" id="GO:0016757">
    <property type="term" value="F:glycosyltransferase activity"/>
    <property type="evidence" value="ECO:0007669"/>
    <property type="project" value="UniProtKB-KW"/>
</dbReference>
<sequence length="373" mass="41908">MPGKIKVLYTIPNFDTAGSGKALLKIASRLDKTLFEPHICCFHDKGEFFKIVKSSGIPVHLYPYTTPMIPRLRGVKNAWKISRFFKKGAFDLIHSFHYADDYSEGLAARLAGIKWVFTKKNMNWGASSWKLRSKIASGIVAQNTDMIKDFFPGFKNVALIGRGVDTSEFKPLSPATHLIDEFNLPAEAKVILMVANLVPVKGAEVLLEAFNTIANRFDNLYLFYVGDNQSDYGDEIKSLAAQSPKNDRIIFTGKRLDVKDFHSITDIFVLPTLDEGRREGSPVSLLEAMASGSFSLASDVPGIRDQLSSLQDQLFSPASGRELSDKLSKYLSYEEESMKSLIEDQLRVVREKFTIEREVKDHENFYLKILGKS</sequence>
<dbReference type="PANTHER" id="PTHR12526">
    <property type="entry name" value="GLYCOSYLTRANSFERASE"/>
    <property type="match status" value="1"/>
</dbReference>
<evidence type="ECO:0000313" key="3">
    <source>
        <dbReference type="EMBL" id="MDN5211441.1"/>
    </source>
</evidence>
<dbReference type="EC" id="2.4.-.-" evidence="3"/>
<reference evidence="3" key="1">
    <citation type="submission" date="2023-06" db="EMBL/GenBank/DDBJ databases">
        <title>Genomic of Agaribacillus aureum.</title>
        <authorList>
            <person name="Wang G."/>
        </authorList>
    </citation>
    <scope>NUCLEOTIDE SEQUENCE</scope>
    <source>
        <strain evidence="3">BMA12</strain>
    </source>
</reference>
<feature type="domain" description="Glycosyltransferase subfamily 4-like N-terminal" evidence="2">
    <location>
        <begin position="18"/>
        <end position="167"/>
    </location>
</feature>
<dbReference type="InterPro" id="IPR001296">
    <property type="entry name" value="Glyco_trans_1"/>
</dbReference>
<dbReference type="Proteomes" id="UP001172083">
    <property type="component" value="Unassembled WGS sequence"/>
</dbReference>
<dbReference type="RefSeq" id="WP_346756774.1">
    <property type="nucleotide sequence ID" value="NZ_JAUJEB010000001.1"/>
</dbReference>
<dbReference type="InterPro" id="IPR028098">
    <property type="entry name" value="Glyco_trans_4-like_N"/>
</dbReference>
<protein>
    <submittedName>
        <fullName evidence="3">Glycosyltransferase</fullName>
        <ecNumber evidence="3">2.4.-.-</ecNumber>
    </submittedName>
</protein>
<dbReference type="PANTHER" id="PTHR12526:SF636">
    <property type="entry name" value="BLL3647 PROTEIN"/>
    <property type="match status" value="1"/>
</dbReference>
<proteinExistence type="predicted"/>
<keyword evidence="4" id="KW-1185">Reference proteome</keyword>
<dbReference type="EMBL" id="JAUJEB010000001">
    <property type="protein sequence ID" value="MDN5211441.1"/>
    <property type="molecule type" value="Genomic_DNA"/>
</dbReference>